<dbReference type="AlphaFoldDB" id="A0A9W8E720"/>
<feature type="signal peptide" evidence="2">
    <location>
        <begin position="1"/>
        <end position="19"/>
    </location>
</feature>
<dbReference type="InterPro" id="IPR014044">
    <property type="entry name" value="CAP_dom"/>
</dbReference>
<dbReference type="OrthoDB" id="568194at2759"/>
<evidence type="ECO:0000256" key="2">
    <source>
        <dbReference type="SAM" id="SignalP"/>
    </source>
</evidence>
<evidence type="ECO:0000259" key="3">
    <source>
        <dbReference type="Pfam" id="PF00188"/>
    </source>
</evidence>
<feature type="domain" description="SCP" evidence="3">
    <location>
        <begin position="176"/>
        <end position="281"/>
    </location>
</feature>
<dbReference type="SUPFAM" id="SSF55797">
    <property type="entry name" value="PR-1-like"/>
    <property type="match status" value="1"/>
</dbReference>
<evidence type="ECO:0000313" key="5">
    <source>
        <dbReference type="Proteomes" id="UP001150925"/>
    </source>
</evidence>
<reference evidence="4" key="1">
    <citation type="submission" date="2022-07" db="EMBL/GenBank/DDBJ databases">
        <title>Phylogenomic reconstructions and comparative analyses of Kickxellomycotina fungi.</title>
        <authorList>
            <person name="Reynolds N.K."/>
            <person name="Stajich J.E."/>
            <person name="Barry K."/>
            <person name="Grigoriev I.V."/>
            <person name="Crous P."/>
            <person name="Smith M.E."/>
        </authorList>
    </citation>
    <scope>NUCLEOTIDE SEQUENCE</scope>
    <source>
        <strain evidence="4">RSA 1196</strain>
    </source>
</reference>
<dbReference type="CDD" id="cd05379">
    <property type="entry name" value="CAP_bacterial"/>
    <property type="match status" value="1"/>
</dbReference>
<evidence type="ECO:0000313" key="4">
    <source>
        <dbReference type="EMBL" id="KAJ1964637.1"/>
    </source>
</evidence>
<feature type="region of interest" description="Disordered" evidence="1">
    <location>
        <begin position="52"/>
        <end position="131"/>
    </location>
</feature>
<feature type="compositionally biased region" description="Low complexity" evidence="1">
    <location>
        <begin position="118"/>
        <end position="131"/>
    </location>
</feature>
<accession>A0A9W8E720</accession>
<sequence>MKYLVPLTAMLLLASSALAAPPPKCKPKTTESLTDIPTVTTSDSNTFTILPITTPGSNETTTTQSDSVTTDILPTTTPGSEETATTDTDRVTAMPITTPGSNETATTQSDSVTTDILPTTTPSSDETATTDTGRVTAMPITTDATTSTSTTSASEETSTTSAGDGGDFGADTEKILSLVNEQRAKKGVKALKLNNDLNKVSLDHSNYQLKIGKMTHDDASGTLSERLSNANVKWSSWGENVALGQKTEESVMESWVKSPGHYANIIGEGYNAVGIARAGDYWTQTFANVA</sequence>
<feature type="compositionally biased region" description="Polar residues" evidence="1">
    <location>
        <begin position="98"/>
        <end position="117"/>
    </location>
</feature>
<comment type="caution">
    <text evidence="4">The sequence shown here is derived from an EMBL/GenBank/DDBJ whole genome shotgun (WGS) entry which is preliminary data.</text>
</comment>
<name>A0A9W8E720_9FUNG</name>
<dbReference type="InterPro" id="IPR035940">
    <property type="entry name" value="CAP_sf"/>
</dbReference>
<dbReference type="PANTHER" id="PTHR31157">
    <property type="entry name" value="SCP DOMAIN-CONTAINING PROTEIN"/>
    <property type="match status" value="1"/>
</dbReference>
<feature type="region of interest" description="Disordered" evidence="1">
    <location>
        <begin position="143"/>
        <end position="168"/>
    </location>
</feature>
<organism evidence="4 5">
    <name type="scientific">Dispira parvispora</name>
    <dbReference type="NCBI Taxonomy" id="1520584"/>
    <lineage>
        <taxon>Eukaryota</taxon>
        <taxon>Fungi</taxon>
        <taxon>Fungi incertae sedis</taxon>
        <taxon>Zoopagomycota</taxon>
        <taxon>Kickxellomycotina</taxon>
        <taxon>Dimargaritomycetes</taxon>
        <taxon>Dimargaritales</taxon>
        <taxon>Dimargaritaceae</taxon>
        <taxon>Dispira</taxon>
    </lineage>
</organism>
<protein>
    <recommendedName>
        <fullName evidence="3">SCP domain-containing protein</fullName>
    </recommendedName>
</protein>
<evidence type="ECO:0000256" key="1">
    <source>
        <dbReference type="SAM" id="MobiDB-lite"/>
    </source>
</evidence>
<dbReference type="Gene3D" id="3.40.33.10">
    <property type="entry name" value="CAP"/>
    <property type="match status" value="1"/>
</dbReference>
<dbReference type="Proteomes" id="UP001150925">
    <property type="component" value="Unassembled WGS sequence"/>
</dbReference>
<feature type="chain" id="PRO_5040922300" description="SCP domain-containing protein" evidence="2">
    <location>
        <begin position="20"/>
        <end position="290"/>
    </location>
</feature>
<feature type="compositionally biased region" description="Low complexity" evidence="1">
    <location>
        <begin position="143"/>
        <end position="162"/>
    </location>
</feature>
<feature type="compositionally biased region" description="Low complexity" evidence="1">
    <location>
        <begin position="60"/>
        <end position="86"/>
    </location>
</feature>
<dbReference type="EMBL" id="JANBPY010000679">
    <property type="protein sequence ID" value="KAJ1964637.1"/>
    <property type="molecule type" value="Genomic_DNA"/>
</dbReference>
<dbReference type="PANTHER" id="PTHR31157:SF1">
    <property type="entry name" value="SCP DOMAIN-CONTAINING PROTEIN"/>
    <property type="match status" value="1"/>
</dbReference>
<keyword evidence="2" id="KW-0732">Signal</keyword>
<proteinExistence type="predicted"/>
<keyword evidence="5" id="KW-1185">Reference proteome</keyword>
<gene>
    <name evidence="4" type="ORF">IWQ62_002882</name>
</gene>
<dbReference type="Pfam" id="PF00188">
    <property type="entry name" value="CAP"/>
    <property type="match status" value="1"/>
</dbReference>